<reference evidence="6 7" key="1">
    <citation type="submission" date="2019-02" db="EMBL/GenBank/DDBJ databases">
        <title>Deep-cultivation of Planctomycetes and their phenomic and genomic characterization uncovers novel biology.</title>
        <authorList>
            <person name="Wiegand S."/>
            <person name="Jogler M."/>
            <person name="Boedeker C."/>
            <person name="Pinto D."/>
            <person name="Vollmers J."/>
            <person name="Rivas-Marin E."/>
            <person name="Kohn T."/>
            <person name="Peeters S.H."/>
            <person name="Heuer A."/>
            <person name="Rast P."/>
            <person name="Oberbeckmann S."/>
            <person name="Bunk B."/>
            <person name="Jeske O."/>
            <person name="Meyerdierks A."/>
            <person name="Storesund J.E."/>
            <person name="Kallscheuer N."/>
            <person name="Luecker S."/>
            <person name="Lage O.M."/>
            <person name="Pohl T."/>
            <person name="Merkel B.J."/>
            <person name="Hornburger P."/>
            <person name="Mueller R.-W."/>
            <person name="Bruemmer F."/>
            <person name="Labrenz M."/>
            <person name="Spormann A.M."/>
            <person name="Op den Camp H."/>
            <person name="Overmann J."/>
            <person name="Amann R."/>
            <person name="Jetten M.S.M."/>
            <person name="Mascher T."/>
            <person name="Medema M.H."/>
            <person name="Devos D.P."/>
            <person name="Kaster A.-K."/>
            <person name="Ovreas L."/>
            <person name="Rohde M."/>
            <person name="Galperin M.Y."/>
            <person name="Jogler C."/>
        </authorList>
    </citation>
    <scope>NUCLEOTIDE SEQUENCE [LARGE SCALE GENOMIC DNA]</scope>
    <source>
        <strain evidence="6 7">Q31a</strain>
    </source>
</reference>
<evidence type="ECO:0000256" key="5">
    <source>
        <dbReference type="SAM" id="Phobius"/>
    </source>
</evidence>
<feature type="transmembrane region" description="Helical" evidence="5">
    <location>
        <begin position="29"/>
        <end position="49"/>
    </location>
</feature>
<evidence type="ECO:0000256" key="2">
    <source>
        <dbReference type="ARBA" id="ARBA00022692"/>
    </source>
</evidence>
<name>A0A518GFX1_9BACT</name>
<evidence type="ECO:0000256" key="1">
    <source>
        <dbReference type="ARBA" id="ARBA00022475"/>
    </source>
</evidence>
<keyword evidence="7" id="KW-1185">Reference proteome</keyword>
<sequence length="55" mass="5694">MLSWALTFLVVAIIAGVLGFGVIAGTAASIAKVLFFVFLVLFVVGLLMGRRGPAV</sequence>
<dbReference type="EMBL" id="CP036298">
    <property type="protein sequence ID" value="QDV27447.1"/>
    <property type="molecule type" value="Genomic_DNA"/>
</dbReference>
<accession>A0A518GFX1</accession>
<dbReference type="Pfam" id="PF07043">
    <property type="entry name" value="DUF1328"/>
    <property type="match status" value="1"/>
</dbReference>
<dbReference type="KEGG" id="ahel:Q31a_58360"/>
<dbReference type="InterPro" id="IPR009760">
    <property type="entry name" value="DUF1328"/>
</dbReference>
<evidence type="ECO:0000256" key="4">
    <source>
        <dbReference type="ARBA" id="ARBA00023136"/>
    </source>
</evidence>
<organism evidence="6 7">
    <name type="scientific">Aureliella helgolandensis</name>
    <dbReference type="NCBI Taxonomy" id="2527968"/>
    <lineage>
        <taxon>Bacteria</taxon>
        <taxon>Pseudomonadati</taxon>
        <taxon>Planctomycetota</taxon>
        <taxon>Planctomycetia</taxon>
        <taxon>Pirellulales</taxon>
        <taxon>Pirellulaceae</taxon>
        <taxon>Aureliella</taxon>
    </lineage>
</organism>
<proteinExistence type="inferred from homology"/>
<gene>
    <name evidence="6" type="ORF">Q31a_58360</name>
</gene>
<protein>
    <submittedName>
        <fullName evidence="6">Uncharacterized protein</fullName>
    </submittedName>
</protein>
<keyword evidence="1" id="KW-1003">Cell membrane</keyword>
<dbReference type="GO" id="GO:0005886">
    <property type="term" value="C:plasma membrane"/>
    <property type="evidence" value="ECO:0007669"/>
    <property type="project" value="InterPro"/>
</dbReference>
<dbReference type="OrthoDB" id="2665934at2"/>
<dbReference type="NCBIfam" id="NF010229">
    <property type="entry name" value="PRK13682.1-4"/>
    <property type="match status" value="1"/>
</dbReference>
<evidence type="ECO:0000313" key="6">
    <source>
        <dbReference type="EMBL" id="QDV27447.1"/>
    </source>
</evidence>
<keyword evidence="2 5" id="KW-0812">Transmembrane</keyword>
<evidence type="ECO:0000313" key="7">
    <source>
        <dbReference type="Proteomes" id="UP000318017"/>
    </source>
</evidence>
<dbReference type="PIRSF" id="PIRSF036466">
    <property type="entry name" value="UCP036466"/>
    <property type="match status" value="1"/>
</dbReference>
<dbReference type="AlphaFoldDB" id="A0A518GFX1"/>
<dbReference type="NCBIfam" id="NF010226">
    <property type="entry name" value="PRK13682.1-1"/>
    <property type="match status" value="1"/>
</dbReference>
<keyword evidence="4 5" id="KW-0472">Membrane</keyword>
<dbReference type="RefSeq" id="WP_145084859.1">
    <property type="nucleotide sequence ID" value="NZ_CP036298.1"/>
</dbReference>
<dbReference type="HAMAP" id="MF_01361">
    <property type="entry name" value="UPF0391"/>
    <property type="match status" value="1"/>
</dbReference>
<evidence type="ECO:0000256" key="3">
    <source>
        <dbReference type="ARBA" id="ARBA00022989"/>
    </source>
</evidence>
<dbReference type="NCBIfam" id="NF010228">
    <property type="entry name" value="PRK13682.1-3"/>
    <property type="match status" value="1"/>
</dbReference>
<keyword evidence="3 5" id="KW-1133">Transmembrane helix</keyword>
<dbReference type="Proteomes" id="UP000318017">
    <property type="component" value="Chromosome"/>
</dbReference>